<keyword evidence="4 6" id="KW-1133">Transmembrane helix</keyword>
<keyword evidence="3 6" id="KW-0812">Transmembrane</keyword>
<dbReference type="NCBIfam" id="NF007111">
    <property type="entry name" value="PRK09560.1"/>
    <property type="match status" value="1"/>
</dbReference>
<keyword evidence="5 6" id="KW-0472">Membrane</keyword>
<keyword evidence="6" id="KW-0915">Sodium</keyword>
<feature type="transmembrane region" description="Helical" evidence="6">
    <location>
        <begin position="99"/>
        <end position="118"/>
    </location>
</feature>
<comment type="similarity">
    <text evidence="6">Belongs to the NhaA Na(+)/H(+) (TC 2.A.33) antiporter family.</text>
</comment>
<dbReference type="PANTHER" id="PTHR30341">
    <property type="entry name" value="SODIUM ION/PROTON ANTIPORTER NHAA-RELATED"/>
    <property type="match status" value="1"/>
</dbReference>
<evidence type="ECO:0000313" key="7">
    <source>
        <dbReference type="EMBL" id="GAA3853436.1"/>
    </source>
</evidence>
<reference evidence="8" key="1">
    <citation type="journal article" date="2019" name="Int. J. Syst. Evol. Microbiol.">
        <title>The Global Catalogue of Microorganisms (GCM) 10K type strain sequencing project: providing services to taxonomists for standard genome sequencing and annotation.</title>
        <authorList>
            <consortium name="The Broad Institute Genomics Platform"/>
            <consortium name="The Broad Institute Genome Sequencing Center for Infectious Disease"/>
            <person name="Wu L."/>
            <person name="Ma J."/>
        </authorList>
    </citation>
    <scope>NUCLEOTIDE SEQUENCE [LARGE SCALE GENOMIC DNA]</scope>
    <source>
        <strain evidence="8">JCM 17190</strain>
    </source>
</reference>
<feature type="transmembrane region" description="Helical" evidence="6">
    <location>
        <begin position="362"/>
        <end position="382"/>
    </location>
</feature>
<dbReference type="Gene3D" id="1.20.1530.10">
    <property type="entry name" value="Na+/H+ antiporter like domain"/>
    <property type="match status" value="1"/>
</dbReference>
<keyword evidence="6" id="KW-0739">Sodium transport</keyword>
<comment type="function">
    <text evidence="6">Na(+)/H(+) antiporter that extrudes sodium in exchange for external protons.</text>
</comment>
<keyword evidence="8" id="KW-1185">Reference proteome</keyword>
<feature type="transmembrane region" description="Helical" evidence="6">
    <location>
        <begin position="59"/>
        <end position="78"/>
    </location>
</feature>
<evidence type="ECO:0000256" key="1">
    <source>
        <dbReference type="ARBA" id="ARBA00004429"/>
    </source>
</evidence>
<protein>
    <recommendedName>
        <fullName evidence="6">Na(+)/H(+) antiporter NhaA</fullName>
    </recommendedName>
    <alternativeName>
        <fullName evidence="6">Sodium/proton antiporter NhaA</fullName>
    </alternativeName>
</protein>
<feature type="transmembrane region" description="Helical" evidence="6">
    <location>
        <begin position="18"/>
        <end position="39"/>
    </location>
</feature>
<dbReference type="InterPro" id="IPR004670">
    <property type="entry name" value="NhaA"/>
</dbReference>
<evidence type="ECO:0000256" key="5">
    <source>
        <dbReference type="ARBA" id="ARBA00023136"/>
    </source>
</evidence>
<evidence type="ECO:0000256" key="4">
    <source>
        <dbReference type="ARBA" id="ARBA00022989"/>
    </source>
</evidence>
<feature type="transmembrane region" description="Helical" evidence="6">
    <location>
        <begin position="182"/>
        <end position="198"/>
    </location>
</feature>
<evidence type="ECO:0000256" key="2">
    <source>
        <dbReference type="ARBA" id="ARBA00022475"/>
    </source>
</evidence>
<feature type="transmembrane region" description="Helical" evidence="6">
    <location>
        <begin position="157"/>
        <end position="176"/>
    </location>
</feature>
<evidence type="ECO:0000256" key="3">
    <source>
        <dbReference type="ARBA" id="ARBA00022692"/>
    </source>
</evidence>
<dbReference type="PANTHER" id="PTHR30341:SF0">
    <property type="entry name" value="NA(+)_H(+) ANTIPORTER NHAA"/>
    <property type="match status" value="1"/>
</dbReference>
<accession>A0ABP7JTR6</accession>
<comment type="caution">
    <text evidence="7">The sequence shown here is derived from an EMBL/GenBank/DDBJ whole genome shotgun (WGS) entry which is preliminary data.</text>
</comment>
<keyword evidence="6" id="KW-0406">Ion transport</keyword>
<gene>
    <name evidence="6 7" type="primary">nhaA</name>
    <name evidence="7" type="ORF">GCM10022404_01000</name>
</gene>
<keyword evidence="2 6" id="KW-1003">Cell membrane</keyword>
<keyword evidence="6" id="KW-0813">Transport</keyword>
<feature type="transmembrane region" description="Helical" evidence="6">
    <location>
        <begin position="258"/>
        <end position="277"/>
    </location>
</feature>
<comment type="catalytic activity">
    <reaction evidence="6">
        <text>Na(+)(in) + 2 H(+)(out) = Na(+)(out) + 2 H(+)(in)</text>
        <dbReference type="Rhea" id="RHEA:29251"/>
        <dbReference type="ChEBI" id="CHEBI:15378"/>
        <dbReference type="ChEBI" id="CHEBI:29101"/>
    </reaction>
</comment>
<evidence type="ECO:0000256" key="6">
    <source>
        <dbReference type="HAMAP-Rule" id="MF_01844"/>
    </source>
</evidence>
<sequence>MLLRAIDDFFDSDTSGGIVLMLAAVAAMLVANSSLYPAYDGILSSYFAITLNEEGVAKPLILWINDGLMAVFFLLVGLELKRELLEGKMKNPRDVILPGAAAVGGMIVPALIYLIFNLSNPVTVGGWAIPAATDIAFALGVLALVGDRVPSSLKIFLLTLAILDDMGAIIIIALFYTADLHLDYLFLATIPLFAMYLLNRAGVHRVAPIILLGMVLWVLVLKSGVHATLAGVVTAFFVPLKDRWGKSPLHSLEHALSPYVFFLIVPVFAFANAGVVFSGMTLQSFLDPLPLGIGVGLFLGKQIGVFGITFALVKLGIARLPYGATWLHIYGISALAGIGFTMSLFIGGLSFESPLLMNEVRVGVLAGSILSAIVGYVVLRLAPLPLPKHRSDDTVLPPLPDSRPTVE</sequence>
<dbReference type="EMBL" id="BAABDF010000001">
    <property type="protein sequence ID" value="GAA3853436.1"/>
    <property type="molecule type" value="Genomic_DNA"/>
</dbReference>
<proteinExistence type="inferred from homology"/>
<organism evidence="7 8">
    <name type="scientific">Celeribacter arenosi</name>
    <dbReference type="NCBI Taxonomy" id="792649"/>
    <lineage>
        <taxon>Bacteria</taxon>
        <taxon>Pseudomonadati</taxon>
        <taxon>Pseudomonadota</taxon>
        <taxon>Alphaproteobacteria</taxon>
        <taxon>Rhodobacterales</taxon>
        <taxon>Roseobacteraceae</taxon>
        <taxon>Celeribacter</taxon>
    </lineage>
</organism>
<dbReference type="Pfam" id="PF06965">
    <property type="entry name" value="Na_H_antiport_1"/>
    <property type="match status" value="1"/>
</dbReference>
<comment type="subcellular location">
    <subcellularLocation>
        <location evidence="1">Cell inner membrane</location>
        <topology evidence="1">Multi-pass membrane protein</topology>
    </subcellularLocation>
    <subcellularLocation>
        <location evidence="6">Cell membrane</location>
        <topology evidence="6">Multi-pass membrane protein</topology>
    </subcellularLocation>
</comment>
<feature type="transmembrane region" description="Helical" evidence="6">
    <location>
        <begin position="124"/>
        <end position="145"/>
    </location>
</feature>
<name>A0ABP7JTR6_9RHOB</name>
<feature type="transmembrane region" description="Helical" evidence="6">
    <location>
        <begin position="289"/>
        <end position="313"/>
    </location>
</feature>
<dbReference type="NCBIfam" id="TIGR00773">
    <property type="entry name" value="NhaA"/>
    <property type="match status" value="1"/>
</dbReference>
<feature type="transmembrane region" description="Helical" evidence="6">
    <location>
        <begin position="210"/>
        <end position="238"/>
    </location>
</feature>
<keyword evidence="6" id="KW-0050">Antiport</keyword>
<dbReference type="RefSeq" id="WP_344841985.1">
    <property type="nucleotide sequence ID" value="NZ_BAABDF010000001.1"/>
</dbReference>
<evidence type="ECO:0000313" key="8">
    <source>
        <dbReference type="Proteomes" id="UP001399917"/>
    </source>
</evidence>
<dbReference type="InterPro" id="IPR023171">
    <property type="entry name" value="Na/H_antiporter_dom_sf"/>
</dbReference>
<dbReference type="NCBIfam" id="NF007112">
    <property type="entry name" value="PRK09561.1"/>
    <property type="match status" value="1"/>
</dbReference>
<dbReference type="Proteomes" id="UP001399917">
    <property type="component" value="Unassembled WGS sequence"/>
</dbReference>
<dbReference type="HAMAP" id="MF_01844">
    <property type="entry name" value="NhaA"/>
    <property type="match status" value="1"/>
</dbReference>
<feature type="transmembrane region" description="Helical" evidence="6">
    <location>
        <begin position="325"/>
        <end position="350"/>
    </location>
</feature>